<feature type="domain" description="FHA" evidence="2">
    <location>
        <begin position="46"/>
        <end position="98"/>
    </location>
</feature>
<evidence type="ECO:0000259" key="2">
    <source>
        <dbReference type="PROSITE" id="PS50006"/>
    </source>
</evidence>
<dbReference type="Pfam" id="PF00498">
    <property type="entry name" value="FHA"/>
    <property type="match status" value="2"/>
</dbReference>
<keyword evidence="3" id="KW-0614">Plasmid</keyword>
<dbReference type="InterPro" id="IPR000253">
    <property type="entry name" value="FHA_dom"/>
</dbReference>
<protein>
    <submittedName>
        <fullName evidence="3">FHA domain-containing protein</fullName>
    </submittedName>
</protein>
<dbReference type="AlphaFoldDB" id="A0AAU7LZ19"/>
<dbReference type="RefSeq" id="WP_349282641.1">
    <property type="nucleotide sequence ID" value="NZ_CBCSCU010000076.1"/>
</dbReference>
<evidence type="ECO:0000256" key="1">
    <source>
        <dbReference type="SAM" id="MobiDB-lite"/>
    </source>
</evidence>
<organism evidence="3">
    <name type="scientific">Polaromonas hydrogenivorans</name>
    <dbReference type="NCBI Taxonomy" id="335476"/>
    <lineage>
        <taxon>Bacteria</taxon>
        <taxon>Pseudomonadati</taxon>
        <taxon>Pseudomonadota</taxon>
        <taxon>Betaproteobacteria</taxon>
        <taxon>Burkholderiales</taxon>
        <taxon>Comamonadaceae</taxon>
        <taxon>Polaromonas</taxon>
    </lineage>
</organism>
<dbReference type="InterPro" id="IPR008984">
    <property type="entry name" value="SMAD_FHA_dom_sf"/>
</dbReference>
<gene>
    <name evidence="3" type="ORF">ABLV49_22780</name>
</gene>
<dbReference type="Gene3D" id="2.60.200.20">
    <property type="match status" value="2"/>
</dbReference>
<feature type="domain" description="FHA" evidence="2">
    <location>
        <begin position="152"/>
        <end position="214"/>
    </location>
</feature>
<geneLocation type="plasmid" evidence="3">
    <name>p2</name>
</geneLocation>
<dbReference type="InterPro" id="IPR050923">
    <property type="entry name" value="Cell_Proc_Reg/RNA_Proc"/>
</dbReference>
<proteinExistence type="predicted"/>
<dbReference type="PROSITE" id="PS50006">
    <property type="entry name" value="FHA_DOMAIN"/>
    <property type="match status" value="2"/>
</dbReference>
<dbReference type="SMART" id="SM00240">
    <property type="entry name" value="FHA"/>
    <property type="match status" value="2"/>
</dbReference>
<name>A0AAU7LZ19_9BURK</name>
<sequence length="847" mass="92203">MPATECALRGEAPLNASQVAAGNDLDIVLKPLSRPELGEIRVDGMLAVGRAEQPFATYQDDIVVMLSRRHARIFCEAGSVYVVDLESSNGTTVNRIVLEQTPQQLHDGDEIGFGGVLSYRVQIAPRAQKTRPAGSLTLTLTPESVHSGLDTIVITRFPFLVSKADALFSGHQEAHARQVSYLSRRQAHIFQKGSDVCIEDLASTNGTFVDGLRLQEHAVPLQDGVLVAFGGDHFTYRVGITREPCTEPAPAATRTMPNNPPQASEPAARQPGASEKTTFIVAPTSFLDIFCVDQASSDTESPSGAIVPVAAATADNEHAAKRRPRGRVLLLLSELSTLVTNDEPADSRRGAWKAAALVAVLGAIALTAMLWGADERQLKNVVERGDYAQASVLVNRLLEQRPGDVDLKALATEAALKANVPPWLAKLQMRDFDGAQAALGALSELGVRNPDLHPIVAELAWLGNFERLVSTRGGPEAPIRIYADEDGIETLLAHWNDNTSEHQRTLARVAAHVPQFSGPYGEMLTHLRKLQSEAMVYLAAIDRLKAAIATELGRDNPEALVPVLQETAEKYPHLGGLDGVRGDLARYIEIRREARGRPSGQSGRLFALQLKARFTTPPFQQSYRTLATSGQLAPADLVRQYEAATQAWKDGQASQALAGLQKMAVGPWAEAAAKALERKQTVMARFGSLQQARASSTTSGYVEQLLAFRESLDADEDVYFARATQADLEQHKDQVMARAQDNLNRARTLWQEYRNTGPIEASQRIETTISSLFRTRARLLSEASRYANQSTQVYAQVDAAGAERWTAIRDEIKAEAKAQRSALQDLRNVLEPELLKSKLALLGDASP</sequence>
<accession>A0AAU7LZ19</accession>
<reference evidence="3" key="1">
    <citation type="submission" date="2024-05" db="EMBL/GenBank/DDBJ databases">
        <authorList>
            <person name="Bunk B."/>
            <person name="Swiderski J."/>
            <person name="Sproer C."/>
            <person name="Thiel V."/>
        </authorList>
    </citation>
    <scope>NUCLEOTIDE SEQUENCE</scope>
    <source>
        <strain evidence="3">DSM 17735</strain>
        <plasmid evidence="3">p2</plasmid>
    </source>
</reference>
<dbReference type="PANTHER" id="PTHR23308">
    <property type="entry name" value="NUCLEAR INHIBITOR OF PROTEIN PHOSPHATASE-1"/>
    <property type="match status" value="1"/>
</dbReference>
<feature type="region of interest" description="Disordered" evidence="1">
    <location>
        <begin position="247"/>
        <end position="273"/>
    </location>
</feature>
<dbReference type="CDD" id="cd00060">
    <property type="entry name" value="FHA"/>
    <property type="match status" value="2"/>
</dbReference>
<evidence type="ECO:0000313" key="3">
    <source>
        <dbReference type="EMBL" id="XBP72847.1"/>
    </source>
</evidence>
<dbReference type="SUPFAM" id="SSF49879">
    <property type="entry name" value="SMAD/FHA domain"/>
    <property type="match status" value="2"/>
</dbReference>
<dbReference type="EMBL" id="CP157677">
    <property type="protein sequence ID" value="XBP72847.1"/>
    <property type="molecule type" value="Genomic_DNA"/>
</dbReference>